<sequence length="55" mass="5899">MVTVDQGGHGAGFPYLNSCGFNAVTDFLVNGTRPDTDKFCGAEANTTRSLTPRQY</sequence>
<reference evidence="2 3" key="1">
    <citation type="submission" date="2016-10" db="EMBL/GenBank/DDBJ databases">
        <authorList>
            <person name="de Groot N.N."/>
        </authorList>
    </citation>
    <scope>NUCLEOTIDE SEQUENCE [LARGE SCALE GENOMIC DNA]</scope>
    <source>
        <strain evidence="2 3">DSM 44637</strain>
    </source>
</reference>
<gene>
    <name evidence="2" type="ORF">SAMN05421854_1021092</name>
</gene>
<evidence type="ECO:0000313" key="3">
    <source>
        <dbReference type="Proteomes" id="UP000199137"/>
    </source>
</evidence>
<proteinExistence type="predicted"/>
<evidence type="ECO:0000259" key="1">
    <source>
        <dbReference type="Pfam" id="PF08386"/>
    </source>
</evidence>
<dbReference type="Proteomes" id="UP000199137">
    <property type="component" value="Unassembled WGS sequence"/>
</dbReference>
<dbReference type="EMBL" id="FOWC01000002">
    <property type="protein sequence ID" value="SFO71177.1"/>
    <property type="molecule type" value="Genomic_DNA"/>
</dbReference>
<name>A0A1I5JEG1_9PSEU</name>
<dbReference type="AlphaFoldDB" id="A0A1I5JEG1"/>
<dbReference type="InterPro" id="IPR013595">
    <property type="entry name" value="Pept_S33_TAP-like_C"/>
</dbReference>
<dbReference type="Pfam" id="PF08386">
    <property type="entry name" value="Abhydrolase_4"/>
    <property type="match status" value="1"/>
</dbReference>
<feature type="domain" description="Peptidase S33 tripeptidyl aminopeptidase-like C-terminal" evidence="1">
    <location>
        <begin position="1"/>
        <end position="40"/>
    </location>
</feature>
<organism evidence="2 3">
    <name type="scientific">Amycolatopsis rubida</name>
    <dbReference type="NCBI Taxonomy" id="112413"/>
    <lineage>
        <taxon>Bacteria</taxon>
        <taxon>Bacillati</taxon>
        <taxon>Actinomycetota</taxon>
        <taxon>Actinomycetes</taxon>
        <taxon>Pseudonocardiales</taxon>
        <taxon>Pseudonocardiaceae</taxon>
        <taxon>Amycolatopsis</taxon>
    </lineage>
</organism>
<evidence type="ECO:0000313" key="2">
    <source>
        <dbReference type="EMBL" id="SFO71177.1"/>
    </source>
</evidence>
<protein>
    <submittedName>
        <fullName evidence="2">TAP-like protein</fullName>
    </submittedName>
</protein>
<accession>A0A1I5JEG1</accession>